<dbReference type="AlphaFoldDB" id="H2BV16"/>
<evidence type="ECO:0000313" key="4">
    <source>
        <dbReference type="Proteomes" id="UP000003844"/>
    </source>
</evidence>
<dbReference type="NCBIfam" id="TIGR00051">
    <property type="entry name" value="YbgC/FadM family acyl-CoA thioesterase"/>
    <property type="match status" value="1"/>
</dbReference>
<evidence type="ECO:0000313" key="3">
    <source>
        <dbReference type="EMBL" id="EHQ03906.1"/>
    </source>
</evidence>
<evidence type="ECO:0000256" key="2">
    <source>
        <dbReference type="ARBA" id="ARBA00022801"/>
    </source>
</evidence>
<dbReference type="InterPro" id="IPR029069">
    <property type="entry name" value="HotDog_dom_sf"/>
</dbReference>
<accession>H2BV16</accession>
<name>H2BV16_GILLR</name>
<dbReference type="STRING" id="865937.Gilli_3303"/>
<gene>
    <name evidence="3" type="ORF">Gilli_3303</name>
</gene>
<dbReference type="Proteomes" id="UP000003844">
    <property type="component" value="Unassembled WGS sequence"/>
</dbReference>
<keyword evidence="4" id="KW-1185">Reference proteome</keyword>
<dbReference type="PANTHER" id="PTHR31793:SF27">
    <property type="entry name" value="NOVEL THIOESTERASE SUPERFAMILY DOMAIN AND SAPOSIN A-TYPE DOMAIN CONTAINING PROTEIN (0610012H03RIK)"/>
    <property type="match status" value="1"/>
</dbReference>
<dbReference type="GO" id="GO:0047617">
    <property type="term" value="F:fatty acyl-CoA hydrolase activity"/>
    <property type="evidence" value="ECO:0007669"/>
    <property type="project" value="TreeGrafter"/>
</dbReference>
<comment type="similarity">
    <text evidence="1">Belongs to the 4-hydroxybenzoyl-CoA thioesterase family.</text>
</comment>
<keyword evidence="2" id="KW-0378">Hydrolase</keyword>
<dbReference type="PANTHER" id="PTHR31793">
    <property type="entry name" value="4-HYDROXYBENZOYL-COA THIOESTERASE FAMILY MEMBER"/>
    <property type="match status" value="1"/>
</dbReference>
<dbReference type="InterPro" id="IPR006684">
    <property type="entry name" value="YbgC/YbaW"/>
</dbReference>
<dbReference type="HOGENOM" id="CLU_101141_3_2_10"/>
<dbReference type="Gene3D" id="3.10.129.10">
    <property type="entry name" value="Hotdog Thioesterase"/>
    <property type="match status" value="1"/>
</dbReference>
<proteinExistence type="inferred from homology"/>
<dbReference type="EMBL" id="JH594606">
    <property type="protein sequence ID" value="EHQ03906.1"/>
    <property type="molecule type" value="Genomic_DNA"/>
</dbReference>
<dbReference type="CDD" id="cd00586">
    <property type="entry name" value="4HBT"/>
    <property type="match status" value="1"/>
</dbReference>
<dbReference type="eggNOG" id="COG0824">
    <property type="taxonomic scope" value="Bacteria"/>
</dbReference>
<dbReference type="SUPFAM" id="SSF54637">
    <property type="entry name" value="Thioesterase/thiol ester dehydrase-isomerase"/>
    <property type="match status" value="1"/>
</dbReference>
<dbReference type="OrthoDB" id="9800856at2"/>
<reference evidence="4" key="1">
    <citation type="journal article" date="2012" name="Stand. Genomic Sci.">
        <title>Genome sequence of the Antarctic rhodopsins-containing flavobacterium Gillisia limnaea type strain (R-8282(T)).</title>
        <authorList>
            <person name="Riedel T."/>
            <person name="Held B."/>
            <person name="Nolan M."/>
            <person name="Lucas S."/>
            <person name="Lapidus A."/>
            <person name="Tice H."/>
            <person name="Del Rio T.G."/>
            <person name="Cheng J.F."/>
            <person name="Han C."/>
            <person name="Tapia R."/>
            <person name="Goodwin L.A."/>
            <person name="Pitluck S."/>
            <person name="Liolios K."/>
            <person name="Mavromatis K."/>
            <person name="Pagani I."/>
            <person name="Ivanova N."/>
            <person name="Mikhailova N."/>
            <person name="Pati A."/>
            <person name="Chen A."/>
            <person name="Palaniappan K."/>
            <person name="Land M."/>
            <person name="Rohde M."/>
            <person name="Tindall B.J."/>
            <person name="Detter J.C."/>
            <person name="Goker M."/>
            <person name="Bristow J."/>
            <person name="Eisen J.A."/>
            <person name="Markowitz V."/>
            <person name="Hugenholtz P."/>
            <person name="Kyrpides N.C."/>
            <person name="Klenk H.P."/>
            <person name="Woyke T."/>
        </authorList>
    </citation>
    <scope>NUCLEOTIDE SEQUENCE [LARGE SCALE GENOMIC DNA]</scope>
    <source>
        <strain evidence="4">DSM 15749 / LMG 21470 / R-8282</strain>
    </source>
</reference>
<evidence type="ECO:0000256" key="1">
    <source>
        <dbReference type="ARBA" id="ARBA00005953"/>
    </source>
</evidence>
<dbReference type="InterPro" id="IPR050563">
    <property type="entry name" value="4-hydroxybenzoyl-CoA_TE"/>
</dbReference>
<organism evidence="3 4">
    <name type="scientific">Gillisia limnaea (strain DSM 15749 / LMG 21470 / R-8282)</name>
    <dbReference type="NCBI Taxonomy" id="865937"/>
    <lineage>
        <taxon>Bacteria</taxon>
        <taxon>Pseudomonadati</taxon>
        <taxon>Bacteroidota</taxon>
        <taxon>Flavobacteriia</taxon>
        <taxon>Flavobacteriales</taxon>
        <taxon>Flavobacteriaceae</taxon>
        <taxon>Gillisia</taxon>
    </lineage>
</organism>
<dbReference type="Pfam" id="PF13279">
    <property type="entry name" value="4HBT_2"/>
    <property type="match status" value="1"/>
</dbReference>
<dbReference type="PIRSF" id="PIRSF003230">
    <property type="entry name" value="YbgC"/>
    <property type="match status" value="1"/>
</dbReference>
<protein>
    <submittedName>
        <fullName evidence="3">4-hydroxybenzoyl-CoA thioesterase</fullName>
    </submittedName>
</protein>
<sequence length="140" mass="16370">MSQQDILKTTTIMKVRFHECDPLQIVWHGNYLKYFEEGREDFSRKHGISYVHARENGFSTPIVKSGCEHKLPLEYGDEFVVETTFVNSAAAKIIFEYKIFKSEKLVCTGQTLQVFLNEKRELMLINPPFFADWKKKMGLL</sequence>